<dbReference type="Proteomes" id="UP000054721">
    <property type="component" value="Unassembled WGS sequence"/>
</dbReference>
<gene>
    <name evidence="1" type="ORF">T02_1303</name>
</gene>
<keyword evidence="2" id="KW-1185">Reference proteome</keyword>
<evidence type="ECO:0000313" key="2">
    <source>
        <dbReference type="Proteomes" id="UP000054721"/>
    </source>
</evidence>
<proteinExistence type="predicted"/>
<dbReference type="AlphaFoldDB" id="A0A0V1KVN3"/>
<sequence length="69" mass="7973">MKISFGMRQNSNNVQKEKGAVGWDLSWKITMMRDLMESKNYNTASIISQAAHSILVISIIFDKSLLRYY</sequence>
<name>A0A0V1KVN3_9BILA</name>
<protein>
    <submittedName>
        <fullName evidence="1">Uncharacterized protein</fullName>
    </submittedName>
</protein>
<reference evidence="1 2" key="1">
    <citation type="submission" date="2015-05" db="EMBL/GenBank/DDBJ databases">
        <title>Evolution of Trichinella species and genotypes.</title>
        <authorList>
            <person name="Korhonen P.K."/>
            <person name="Edoardo P."/>
            <person name="Giuseppe L.R."/>
            <person name="Gasser R.B."/>
        </authorList>
    </citation>
    <scope>NUCLEOTIDE SEQUENCE [LARGE SCALE GENOMIC DNA]</scope>
    <source>
        <strain evidence="1">ISS10</strain>
    </source>
</reference>
<accession>A0A0V1KVN3</accession>
<comment type="caution">
    <text evidence="1">The sequence shown here is derived from an EMBL/GenBank/DDBJ whole genome shotgun (WGS) entry which is preliminary data.</text>
</comment>
<dbReference type="EMBL" id="JYDW01000229">
    <property type="protein sequence ID" value="KRZ51368.1"/>
    <property type="molecule type" value="Genomic_DNA"/>
</dbReference>
<evidence type="ECO:0000313" key="1">
    <source>
        <dbReference type="EMBL" id="KRZ51368.1"/>
    </source>
</evidence>
<organism evidence="1 2">
    <name type="scientific">Trichinella nativa</name>
    <dbReference type="NCBI Taxonomy" id="6335"/>
    <lineage>
        <taxon>Eukaryota</taxon>
        <taxon>Metazoa</taxon>
        <taxon>Ecdysozoa</taxon>
        <taxon>Nematoda</taxon>
        <taxon>Enoplea</taxon>
        <taxon>Dorylaimia</taxon>
        <taxon>Trichinellida</taxon>
        <taxon>Trichinellidae</taxon>
        <taxon>Trichinella</taxon>
    </lineage>
</organism>